<dbReference type="AlphaFoldDB" id="A0A8J4G380"/>
<organism evidence="3 4">
    <name type="scientific">Volvox reticuliferus</name>
    <dbReference type="NCBI Taxonomy" id="1737510"/>
    <lineage>
        <taxon>Eukaryota</taxon>
        <taxon>Viridiplantae</taxon>
        <taxon>Chlorophyta</taxon>
        <taxon>core chlorophytes</taxon>
        <taxon>Chlorophyceae</taxon>
        <taxon>CS clade</taxon>
        <taxon>Chlamydomonadales</taxon>
        <taxon>Volvocaceae</taxon>
        <taxon>Volvox</taxon>
    </lineage>
</organism>
<dbReference type="PANTHER" id="PTHR16166:SF93">
    <property type="entry name" value="INTERMEMBRANE LIPID TRANSFER PROTEIN VPS13"/>
    <property type="match status" value="1"/>
</dbReference>
<comment type="caution">
    <text evidence="3">The sequence shown here is derived from an EMBL/GenBank/DDBJ whole genome shotgun (WGS) entry which is preliminary data.</text>
</comment>
<feature type="compositionally biased region" description="Low complexity" evidence="2">
    <location>
        <begin position="249"/>
        <end position="262"/>
    </location>
</feature>
<dbReference type="InterPro" id="IPR026847">
    <property type="entry name" value="VPS13"/>
</dbReference>
<feature type="region of interest" description="Disordered" evidence="2">
    <location>
        <begin position="229"/>
        <end position="270"/>
    </location>
</feature>
<feature type="compositionally biased region" description="Basic residues" evidence="2">
    <location>
        <begin position="236"/>
        <end position="248"/>
    </location>
</feature>
<feature type="region of interest" description="Disordered" evidence="2">
    <location>
        <begin position="131"/>
        <end position="154"/>
    </location>
</feature>
<protein>
    <submittedName>
        <fullName evidence="3">Uncharacterized protein</fullName>
    </submittedName>
</protein>
<feature type="compositionally biased region" description="Low complexity" evidence="2">
    <location>
        <begin position="71"/>
        <end position="81"/>
    </location>
</feature>
<dbReference type="EMBL" id="BNCQ01000004">
    <property type="protein sequence ID" value="GIL97097.1"/>
    <property type="molecule type" value="Genomic_DNA"/>
</dbReference>
<feature type="non-terminal residue" evidence="3">
    <location>
        <position position="1"/>
    </location>
</feature>
<dbReference type="GO" id="GO:0045053">
    <property type="term" value="P:protein retention in Golgi apparatus"/>
    <property type="evidence" value="ECO:0007669"/>
    <property type="project" value="TreeGrafter"/>
</dbReference>
<feature type="compositionally biased region" description="Low complexity" evidence="2">
    <location>
        <begin position="140"/>
        <end position="154"/>
    </location>
</feature>
<feature type="region of interest" description="Disordered" evidence="2">
    <location>
        <begin position="62"/>
        <end position="81"/>
    </location>
</feature>
<name>A0A8J4G380_9CHLO</name>
<comment type="similarity">
    <text evidence="1">Belongs to the VPS13 family.</text>
</comment>
<evidence type="ECO:0000256" key="2">
    <source>
        <dbReference type="SAM" id="MobiDB-lite"/>
    </source>
</evidence>
<feature type="non-terminal residue" evidence="3">
    <location>
        <position position="312"/>
    </location>
</feature>
<evidence type="ECO:0000313" key="3">
    <source>
        <dbReference type="EMBL" id="GIL97097.1"/>
    </source>
</evidence>
<gene>
    <name evidence="3" type="ORF">Vretimale_2842</name>
</gene>
<evidence type="ECO:0000256" key="1">
    <source>
        <dbReference type="ARBA" id="ARBA00006545"/>
    </source>
</evidence>
<evidence type="ECO:0000313" key="4">
    <source>
        <dbReference type="Proteomes" id="UP000722791"/>
    </source>
</evidence>
<sequence length="312" mass="33375">TSPAGAGACVVRWVHVWQYAIRAMLHDVRERRGTGSLRDYLQYKRKYMQLYRRKLEYLKQAGDSGGGGGSSNSSSGSVSTAAGSATTLPIVPVVAPQLSTAEEFVELQRLEAYLSVADILTFRQLTERALEDEQEHERAAAAFTASGGSGGSTDAVSAGELQHGAEALPHRSWLAWGLSGLSGFFMYGSGGGGGPKAAAASAVPQAPLSDAELAELYRLLQGTSLPTTEAAYVHPPGRHHHHHHHHHQQQQPQQQHSHQGPPAQLHHQGYATGSSGVAATMPIVLQFRVMQLTLDIKGPCVAHLAGRQKAHE</sequence>
<dbReference type="Proteomes" id="UP000722791">
    <property type="component" value="Unassembled WGS sequence"/>
</dbReference>
<accession>A0A8J4G380</accession>
<dbReference type="GO" id="GO:0006623">
    <property type="term" value="P:protein targeting to vacuole"/>
    <property type="evidence" value="ECO:0007669"/>
    <property type="project" value="TreeGrafter"/>
</dbReference>
<proteinExistence type="inferred from homology"/>
<reference evidence="3" key="1">
    <citation type="journal article" date="2021" name="Proc. Natl. Acad. Sci. U.S.A.">
        <title>Three genomes in the algal genus Volvox reveal the fate of a haploid sex-determining region after a transition to homothallism.</title>
        <authorList>
            <person name="Yamamoto K."/>
            <person name="Hamaji T."/>
            <person name="Kawai-Toyooka H."/>
            <person name="Matsuzaki R."/>
            <person name="Takahashi F."/>
            <person name="Nishimura Y."/>
            <person name="Kawachi M."/>
            <person name="Noguchi H."/>
            <person name="Minakuchi Y."/>
            <person name="Umen J.G."/>
            <person name="Toyoda A."/>
            <person name="Nozaki H."/>
        </authorList>
    </citation>
    <scope>NUCLEOTIDE SEQUENCE</scope>
    <source>
        <strain evidence="3">NIES-3785</strain>
    </source>
</reference>
<dbReference type="PANTHER" id="PTHR16166">
    <property type="entry name" value="VACUOLAR PROTEIN SORTING-ASSOCIATED PROTEIN VPS13"/>
    <property type="match status" value="1"/>
</dbReference>